<evidence type="ECO:0000256" key="5">
    <source>
        <dbReference type="ARBA" id="ARBA00022705"/>
    </source>
</evidence>
<keyword evidence="10 14" id="KW-0238">DNA-binding</keyword>
<feature type="compositionally biased region" description="Polar residues" evidence="16">
    <location>
        <begin position="111"/>
        <end position="127"/>
    </location>
</feature>
<dbReference type="Pfam" id="PF21128">
    <property type="entry name" value="WHD_MCM4"/>
    <property type="match status" value="1"/>
</dbReference>
<evidence type="ECO:0000256" key="16">
    <source>
        <dbReference type="SAM" id="MobiDB-lite"/>
    </source>
</evidence>
<dbReference type="GO" id="GO:1902975">
    <property type="term" value="P:mitotic DNA replication initiation"/>
    <property type="evidence" value="ECO:0007669"/>
    <property type="project" value="TreeGrafter"/>
</dbReference>
<gene>
    <name evidence="18" type="ORF">PNOK_0633100</name>
</gene>
<dbReference type="GO" id="GO:0097373">
    <property type="term" value="C:MCM core complex"/>
    <property type="evidence" value="ECO:0007669"/>
    <property type="project" value="UniProtKB-ARBA"/>
</dbReference>
<dbReference type="EC" id="3.6.4.12" evidence="3 15"/>
<dbReference type="InterPro" id="IPR036388">
    <property type="entry name" value="WH-like_DNA-bd_sf"/>
</dbReference>
<evidence type="ECO:0000256" key="2">
    <source>
        <dbReference type="ARBA" id="ARBA00008010"/>
    </source>
</evidence>
<dbReference type="GO" id="GO:0043596">
    <property type="term" value="C:nuclear replication fork"/>
    <property type="evidence" value="ECO:0007669"/>
    <property type="project" value="UniProtKB-ARBA"/>
</dbReference>
<dbReference type="GO" id="GO:0005524">
    <property type="term" value="F:ATP binding"/>
    <property type="evidence" value="ECO:0007669"/>
    <property type="project" value="UniProtKB-UniRule"/>
</dbReference>
<dbReference type="FunFam" id="2.20.28.10:FF:000003">
    <property type="entry name" value="DNA helicase"/>
    <property type="match status" value="1"/>
</dbReference>
<dbReference type="FunFam" id="3.40.50.300:FF:000217">
    <property type="entry name" value="DNA helicase"/>
    <property type="match status" value="1"/>
</dbReference>
<dbReference type="PANTHER" id="PTHR11630">
    <property type="entry name" value="DNA REPLICATION LICENSING FACTOR MCM FAMILY MEMBER"/>
    <property type="match status" value="1"/>
</dbReference>
<comment type="caution">
    <text evidence="18">The sequence shown here is derived from an EMBL/GenBank/DDBJ whole genome shotgun (WGS) entry which is preliminary data.</text>
</comment>
<evidence type="ECO:0000313" key="19">
    <source>
        <dbReference type="Proteomes" id="UP000217199"/>
    </source>
</evidence>
<sequence>MSSPPMEFPSSDVGDVEMQNEPGSETPQDLASDNPLFLDVRSPSATPMRNVAARRALGLSTPRRAPGSDIAQTSSPLLNFPSSPSPKKTRLSGNIPSSSAEIQDSDPLHFPSSSLSTPSGENSTPRNQRGDIHSSVRVAPSSPALRRVVQTMENLNSDGTHLTLPPSSTTGQVSQLLSAAEPSPEPDEIRAIWGTNVNITQTMRLFRDFLRGFKPKYRVAYDRARGVPTRPFSSPEEAETLLYETYLRRMRQTGQTNLNVDMINVLSYSSSKKLYNQLIKYPQEVIPVMDQVLKDVMIELADEDATSGVEGMQGKEGEEELRDIMSKVYKIRPFGLEPGNMRELNPSDTDKLVCIKGLVIRATPIIPDMRVAFFRCLTCSHTVQVEIDRGRIDEPGRCPRDVCGSVGTMSLVHNRCEFADRQVLRLQETPDAVPDGDRLIVTGIFRSVPVRVNPRQRTIKSLFKTFLDVVHIRRGGGGRLGYDKSTRAASDRLPGIGAAGVGGEDEDEEEASFQPGSGQKTRKEEMEVKLTELSQRPDIYDLLARSLAPSIWEMDDVKKGILLQLFGGTNKSIARGGGGGGPRYRGDINVLLVGDPGTSKSQILQYVHKIAPRGVYTSGKGSSAVGLTAYVTRDPDTKQLVLESGALVLSDGGVCCIDEFDKMSDATRSVLHEVMEQQTVSIAKAGIITTLNARTSILAAANPVGSKYVREWPITRNIDLPPTLISRFDLLYLVLDNVDEVLDRRLAQHLVGLYLEDAPETGGRDTMPLEELSAYITYARQHIHPVLTEEASKELVRAYVELRNMGHDPRTSERRITATTRQLESMIRLSEAHARSRFSKKVELADVEEACRLMREAIRTSATDPRTGQIDMDLINTGTSMQQRKMRGDMRREVLALLEGASGMRGVRWVDLVKQLGAQSSIAIDSTEFSETIRTLEAEGIVKVMGEREKRTIKRVEGAAA</sequence>
<comment type="function">
    <text evidence="15">Acts as component of the MCM2-7 complex (MCM complex) which is the replicative helicase essential for 'once per cell cycle' DNA replication initiation and elongation in eukaryotic cells. The active ATPase sites in the MCM2-7 ring are formed through the interaction surfaces of two neighboring subunits such that a critical structure of a conserved arginine finger motif is provided in trans relative to the ATP-binding site of the Walker A box of the adjacent subunit. The six ATPase active sites, however, are likely to contribute differentially to the complex helicase activity.</text>
</comment>
<dbReference type="STRING" id="2282107.A0A286UEC7"/>
<accession>A0A286UEC7</accession>
<dbReference type="InParanoid" id="A0A286UEC7"/>
<dbReference type="GO" id="GO:0042555">
    <property type="term" value="C:MCM complex"/>
    <property type="evidence" value="ECO:0007669"/>
    <property type="project" value="UniProtKB-UniRule"/>
</dbReference>
<dbReference type="InterPro" id="IPR033762">
    <property type="entry name" value="MCM_OB"/>
</dbReference>
<dbReference type="GO" id="GO:0016887">
    <property type="term" value="F:ATP hydrolysis activity"/>
    <property type="evidence" value="ECO:0007669"/>
    <property type="project" value="RHEA"/>
</dbReference>
<dbReference type="OrthoDB" id="10251574at2759"/>
<protein>
    <recommendedName>
        <fullName evidence="13 15">DNA replication licensing factor MCM4</fullName>
        <ecNumber evidence="3 15">3.6.4.12</ecNumber>
    </recommendedName>
</protein>
<dbReference type="Gene3D" id="2.20.28.10">
    <property type="match status" value="1"/>
</dbReference>
<dbReference type="InterPro" id="IPR018525">
    <property type="entry name" value="MCM_CS"/>
</dbReference>
<dbReference type="GO" id="GO:0017116">
    <property type="term" value="F:single-stranded DNA helicase activity"/>
    <property type="evidence" value="ECO:0007669"/>
    <property type="project" value="TreeGrafter"/>
</dbReference>
<dbReference type="InterPro" id="IPR027925">
    <property type="entry name" value="MCM_N"/>
</dbReference>
<comment type="similarity">
    <text evidence="2 14">Belongs to the MCM family.</text>
</comment>
<evidence type="ECO:0000256" key="11">
    <source>
        <dbReference type="ARBA" id="ARBA00023242"/>
    </source>
</evidence>
<dbReference type="GO" id="GO:0003697">
    <property type="term" value="F:single-stranded DNA binding"/>
    <property type="evidence" value="ECO:0007669"/>
    <property type="project" value="TreeGrafter"/>
</dbReference>
<dbReference type="InterPro" id="IPR008047">
    <property type="entry name" value="MCM_4"/>
</dbReference>
<dbReference type="GO" id="GO:0006279">
    <property type="term" value="P:premeiotic DNA replication"/>
    <property type="evidence" value="ECO:0007669"/>
    <property type="project" value="UniProtKB-ARBA"/>
</dbReference>
<dbReference type="Pfam" id="PF00493">
    <property type="entry name" value="MCM"/>
    <property type="match status" value="1"/>
</dbReference>
<evidence type="ECO:0000256" key="6">
    <source>
        <dbReference type="ARBA" id="ARBA00022741"/>
    </source>
</evidence>
<dbReference type="PROSITE" id="PS00847">
    <property type="entry name" value="MCM_1"/>
    <property type="match status" value="1"/>
</dbReference>
<evidence type="ECO:0000256" key="14">
    <source>
        <dbReference type="RuleBase" id="RU004070"/>
    </source>
</evidence>
<dbReference type="SUPFAM" id="SSF52540">
    <property type="entry name" value="P-loop containing nucleoside triphosphate hydrolases"/>
    <property type="match status" value="1"/>
</dbReference>
<dbReference type="Pfam" id="PF17855">
    <property type="entry name" value="MCM_lid"/>
    <property type="match status" value="1"/>
</dbReference>
<evidence type="ECO:0000256" key="3">
    <source>
        <dbReference type="ARBA" id="ARBA00012551"/>
    </source>
</evidence>
<dbReference type="GO" id="GO:0005656">
    <property type="term" value="C:nuclear pre-replicative complex"/>
    <property type="evidence" value="ECO:0007669"/>
    <property type="project" value="UniProtKB-ARBA"/>
</dbReference>
<dbReference type="InterPro" id="IPR012340">
    <property type="entry name" value="NA-bd_OB-fold"/>
</dbReference>
<reference evidence="18 19" key="1">
    <citation type="journal article" date="2017" name="Mol. Ecol.">
        <title>Comparative and population genomic landscape of Phellinus noxius: A hypervariable fungus causing root rot in trees.</title>
        <authorList>
            <person name="Chung C.L."/>
            <person name="Lee T.J."/>
            <person name="Akiba M."/>
            <person name="Lee H.H."/>
            <person name="Kuo T.H."/>
            <person name="Liu D."/>
            <person name="Ke H.M."/>
            <person name="Yokoi T."/>
            <person name="Roa M.B."/>
            <person name="Lu M.J."/>
            <person name="Chang Y.Y."/>
            <person name="Ann P.J."/>
            <person name="Tsai J.N."/>
            <person name="Chen C.Y."/>
            <person name="Tzean S.S."/>
            <person name="Ota Y."/>
            <person name="Hattori T."/>
            <person name="Sahashi N."/>
            <person name="Liou R.F."/>
            <person name="Kikuchi T."/>
            <person name="Tsai I.J."/>
        </authorList>
    </citation>
    <scope>NUCLEOTIDE SEQUENCE [LARGE SCALE GENOMIC DNA]</scope>
    <source>
        <strain evidence="18 19">FFPRI411160</strain>
    </source>
</reference>
<dbReference type="GO" id="GO:0031261">
    <property type="term" value="C:DNA replication preinitiation complex"/>
    <property type="evidence" value="ECO:0007669"/>
    <property type="project" value="UniProtKB-ARBA"/>
</dbReference>
<dbReference type="FunFam" id="3.30.1640.10:FF:000011">
    <property type="entry name" value="DNA helicase"/>
    <property type="match status" value="1"/>
</dbReference>
<dbReference type="Gene3D" id="3.30.1640.10">
    <property type="entry name" value="mini-chromosome maintenance (MCM) complex, chain A, domain 1"/>
    <property type="match status" value="1"/>
</dbReference>
<dbReference type="GO" id="GO:0006271">
    <property type="term" value="P:DNA strand elongation involved in DNA replication"/>
    <property type="evidence" value="ECO:0007669"/>
    <property type="project" value="TreeGrafter"/>
</dbReference>
<dbReference type="Proteomes" id="UP000217199">
    <property type="component" value="Unassembled WGS sequence"/>
</dbReference>
<feature type="region of interest" description="Disordered" evidence="16">
    <location>
        <begin position="1"/>
        <end position="136"/>
    </location>
</feature>
<evidence type="ECO:0000256" key="9">
    <source>
        <dbReference type="ARBA" id="ARBA00022840"/>
    </source>
</evidence>
<dbReference type="GO" id="GO:0000727">
    <property type="term" value="P:double-strand break repair via break-induced replication"/>
    <property type="evidence" value="ECO:0007669"/>
    <property type="project" value="TreeGrafter"/>
</dbReference>
<dbReference type="EMBL" id="NBII01000006">
    <property type="protein sequence ID" value="PAV17845.1"/>
    <property type="molecule type" value="Genomic_DNA"/>
</dbReference>
<dbReference type="Pfam" id="PF17207">
    <property type="entry name" value="MCM_OB"/>
    <property type="match status" value="1"/>
</dbReference>
<dbReference type="CDD" id="cd17755">
    <property type="entry name" value="MCM4"/>
    <property type="match status" value="1"/>
</dbReference>
<dbReference type="InterPro" id="IPR001208">
    <property type="entry name" value="MCM_dom"/>
</dbReference>
<dbReference type="FunCoup" id="A0A286UEC7">
    <property type="interactions" value="568"/>
</dbReference>
<comment type="subcellular location">
    <subcellularLocation>
        <location evidence="1">Nucleus</location>
    </subcellularLocation>
</comment>
<organism evidence="18 19">
    <name type="scientific">Pyrrhoderma noxium</name>
    <dbReference type="NCBI Taxonomy" id="2282107"/>
    <lineage>
        <taxon>Eukaryota</taxon>
        <taxon>Fungi</taxon>
        <taxon>Dikarya</taxon>
        <taxon>Basidiomycota</taxon>
        <taxon>Agaricomycotina</taxon>
        <taxon>Agaricomycetes</taxon>
        <taxon>Hymenochaetales</taxon>
        <taxon>Hymenochaetaceae</taxon>
        <taxon>Pyrrhoderma</taxon>
    </lineage>
</organism>
<comment type="subunit">
    <text evidence="15">Component of the MCM2-7 complex.</text>
</comment>
<evidence type="ECO:0000256" key="7">
    <source>
        <dbReference type="ARBA" id="ARBA00022801"/>
    </source>
</evidence>
<evidence type="ECO:0000256" key="4">
    <source>
        <dbReference type="ARBA" id="ARBA00022553"/>
    </source>
</evidence>
<dbReference type="PRINTS" id="PR01657">
    <property type="entry name" value="MCMFAMILY"/>
</dbReference>
<dbReference type="PROSITE" id="PS50051">
    <property type="entry name" value="MCM_2"/>
    <property type="match status" value="1"/>
</dbReference>
<feature type="compositionally biased region" description="Low complexity" evidence="16">
    <location>
        <begin position="74"/>
        <end position="86"/>
    </location>
</feature>
<keyword evidence="4" id="KW-0597">Phosphoprotein</keyword>
<feature type="compositionally biased region" description="Polar residues" evidence="16">
    <location>
        <begin position="21"/>
        <end position="31"/>
    </location>
</feature>
<feature type="domain" description="MCM C-terminal AAA(+) ATPase" evidence="17">
    <location>
        <begin position="539"/>
        <end position="750"/>
    </location>
</feature>
<keyword evidence="5 15" id="KW-0235">DNA replication</keyword>
<dbReference type="AlphaFoldDB" id="A0A286UEC7"/>
<dbReference type="PANTHER" id="PTHR11630:SF66">
    <property type="entry name" value="DNA REPLICATION LICENSING FACTOR MCM4"/>
    <property type="match status" value="1"/>
</dbReference>
<evidence type="ECO:0000256" key="8">
    <source>
        <dbReference type="ARBA" id="ARBA00022806"/>
    </source>
</evidence>
<keyword evidence="11 15" id="KW-0539">Nucleus</keyword>
<evidence type="ECO:0000256" key="15">
    <source>
        <dbReference type="RuleBase" id="RU368062"/>
    </source>
</evidence>
<dbReference type="InterPro" id="IPR027417">
    <property type="entry name" value="P-loop_NTPase"/>
</dbReference>
<evidence type="ECO:0000256" key="1">
    <source>
        <dbReference type="ARBA" id="ARBA00004123"/>
    </source>
</evidence>
<keyword evidence="19" id="KW-1185">Reference proteome</keyword>
<name>A0A286UEC7_9AGAM</name>
<keyword evidence="7 15" id="KW-0378">Hydrolase</keyword>
<keyword evidence="6 14" id="KW-0547">Nucleotide-binding</keyword>
<dbReference type="Gene3D" id="3.40.50.300">
    <property type="entry name" value="P-loop containing nucleotide triphosphate hydrolases"/>
    <property type="match status" value="1"/>
</dbReference>
<keyword evidence="8 15" id="KW-0347">Helicase</keyword>
<dbReference type="Gene3D" id="1.10.10.10">
    <property type="entry name" value="Winged helix-like DNA-binding domain superfamily/Winged helix DNA-binding domain"/>
    <property type="match status" value="1"/>
</dbReference>
<evidence type="ECO:0000256" key="12">
    <source>
        <dbReference type="ARBA" id="ARBA00047995"/>
    </source>
</evidence>
<evidence type="ECO:0000256" key="13">
    <source>
        <dbReference type="ARBA" id="ARBA00073498"/>
    </source>
</evidence>
<keyword evidence="9 14" id="KW-0067">ATP-binding</keyword>
<dbReference type="Gene3D" id="2.40.50.140">
    <property type="entry name" value="Nucleic acid-binding proteins"/>
    <property type="match status" value="1"/>
</dbReference>
<evidence type="ECO:0000259" key="17">
    <source>
        <dbReference type="PROSITE" id="PS50051"/>
    </source>
</evidence>
<comment type="catalytic activity">
    <reaction evidence="12 15">
        <text>ATP + H2O = ADP + phosphate + H(+)</text>
        <dbReference type="Rhea" id="RHEA:13065"/>
        <dbReference type="ChEBI" id="CHEBI:15377"/>
        <dbReference type="ChEBI" id="CHEBI:15378"/>
        <dbReference type="ChEBI" id="CHEBI:30616"/>
        <dbReference type="ChEBI" id="CHEBI:43474"/>
        <dbReference type="ChEBI" id="CHEBI:456216"/>
        <dbReference type="EC" id="3.6.4.12"/>
    </reaction>
</comment>
<dbReference type="SUPFAM" id="SSF50249">
    <property type="entry name" value="Nucleic acid-binding proteins"/>
    <property type="match status" value="1"/>
</dbReference>
<feature type="compositionally biased region" description="Polar residues" evidence="16">
    <location>
        <begin position="91"/>
        <end position="102"/>
    </location>
</feature>
<dbReference type="PRINTS" id="PR01660">
    <property type="entry name" value="MCMPROTEIN4"/>
</dbReference>
<dbReference type="SMART" id="SM00350">
    <property type="entry name" value="MCM"/>
    <property type="match status" value="1"/>
</dbReference>
<dbReference type="InterPro" id="IPR041562">
    <property type="entry name" value="MCM_lid"/>
</dbReference>
<dbReference type="InterPro" id="IPR031327">
    <property type="entry name" value="MCM"/>
</dbReference>
<proteinExistence type="inferred from homology"/>
<evidence type="ECO:0000313" key="18">
    <source>
        <dbReference type="EMBL" id="PAV17845.1"/>
    </source>
</evidence>
<evidence type="ECO:0000256" key="10">
    <source>
        <dbReference type="ARBA" id="ARBA00023125"/>
    </source>
</evidence>
<dbReference type="Pfam" id="PF14551">
    <property type="entry name" value="MCM_N"/>
    <property type="match status" value="1"/>
</dbReference>
<feature type="region of interest" description="Disordered" evidence="16">
    <location>
        <begin position="493"/>
        <end position="524"/>
    </location>
</feature>